<protein>
    <submittedName>
        <fullName evidence="2">DUF6817 domain-containing protein</fullName>
    </submittedName>
</protein>
<feature type="domain" description="DUF6817" evidence="1">
    <location>
        <begin position="11"/>
        <end position="94"/>
    </location>
</feature>
<dbReference type="AlphaFoldDB" id="A0AAU7F8I1"/>
<dbReference type="PANTHER" id="PTHR37391">
    <property type="entry name" value="E3 UBIQUITIN-PROTEIN LIGASE"/>
    <property type="match status" value="1"/>
</dbReference>
<dbReference type="PANTHER" id="PTHR37391:SF2">
    <property type="entry name" value="E3 UBIQUITIN-PROTEIN LIGASE"/>
    <property type="match status" value="1"/>
</dbReference>
<dbReference type="InterPro" id="IPR049202">
    <property type="entry name" value="DUF6817"/>
</dbReference>
<reference evidence="2" key="1">
    <citation type="submission" date="2024-05" db="EMBL/GenBank/DDBJ databases">
        <authorList>
            <person name="Yang L."/>
            <person name="Pan L."/>
        </authorList>
    </citation>
    <scope>NUCLEOTIDE SEQUENCE</scope>
    <source>
        <strain evidence="2">FCG-7</strain>
    </source>
</reference>
<sequence length="180" mass="20252">MTSAQDLFAELNKLGAGEFVHLNGSLENHLLGTEQLLRRWGAEDKVCRAGLFHAAYGSAGYEDKLISINLRDQITKLIGAEAESLVYLYCACDRNLFYPRIGTSTQYLFSNRFNGAEHNLSHEELCALCEITLANELELALSSDEFWTKYKAELCDLFNRMQELVSEAGFHAFKLRSGTL</sequence>
<evidence type="ECO:0000313" key="2">
    <source>
        <dbReference type="EMBL" id="XBM00136.1"/>
    </source>
</evidence>
<proteinExistence type="predicted"/>
<gene>
    <name evidence="2" type="ORF">ABHF33_13870</name>
</gene>
<evidence type="ECO:0000259" key="1">
    <source>
        <dbReference type="Pfam" id="PF20680"/>
    </source>
</evidence>
<dbReference type="RefSeq" id="WP_348944501.1">
    <property type="nucleotide sequence ID" value="NZ_CP157355.1"/>
</dbReference>
<name>A0AAU7F8I1_9NEIS</name>
<accession>A0AAU7F8I1</accession>
<dbReference type="EMBL" id="CP157355">
    <property type="protein sequence ID" value="XBM00136.1"/>
    <property type="molecule type" value="Genomic_DNA"/>
</dbReference>
<dbReference type="KEGG" id="cmav:ABHF33_13870"/>
<organism evidence="2">
    <name type="scientific">Chitinibacter mangrovi</name>
    <dbReference type="NCBI Taxonomy" id="3153927"/>
    <lineage>
        <taxon>Bacteria</taxon>
        <taxon>Pseudomonadati</taxon>
        <taxon>Pseudomonadota</taxon>
        <taxon>Betaproteobacteria</taxon>
        <taxon>Neisseriales</taxon>
        <taxon>Chitinibacteraceae</taxon>
        <taxon>Chitinibacter</taxon>
    </lineage>
</organism>
<dbReference type="Pfam" id="PF20680">
    <property type="entry name" value="DUF6817"/>
    <property type="match status" value="1"/>
</dbReference>